<proteinExistence type="predicted"/>
<sequence length="53" mass="6619">MYNNKTYRSLLKEHFKIHGVPFQKVYMRRNPEHYFVWLFEMGLLETRDVKRNG</sequence>
<dbReference type="AlphaFoldDB" id="A0A0F9JRS9"/>
<evidence type="ECO:0000313" key="1">
    <source>
        <dbReference type="EMBL" id="KKM65156.1"/>
    </source>
</evidence>
<reference evidence="1" key="1">
    <citation type="journal article" date="2015" name="Nature">
        <title>Complex archaea that bridge the gap between prokaryotes and eukaryotes.</title>
        <authorList>
            <person name="Spang A."/>
            <person name="Saw J.H."/>
            <person name="Jorgensen S.L."/>
            <person name="Zaremba-Niedzwiedzka K."/>
            <person name="Martijn J."/>
            <person name="Lind A.E."/>
            <person name="van Eijk R."/>
            <person name="Schleper C."/>
            <person name="Guy L."/>
            <person name="Ettema T.J."/>
        </authorList>
    </citation>
    <scope>NUCLEOTIDE SEQUENCE</scope>
</reference>
<name>A0A0F9JRS9_9ZZZZ</name>
<dbReference type="EMBL" id="LAZR01010772">
    <property type="protein sequence ID" value="KKM65156.1"/>
    <property type="molecule type" value="Genomic_DNA"/>
</dbReference>
<accession>A0A0F9JRS9</accession>
<comment type="caution">
    <text evidence="1">The sequence shown here is derived from an EMBL/GenBank/DDBJ whole genome shotgun (WGS) entry which is preliminary data.</text>
</comment>
<gene>
    <name evidence="1" type="ORF">LCGC14_1494280</name>
</gene>
<organism evidence="1">
    <name type="scientific">marine sediment metagenome</name>
    <dbReference type="NCBI Taxonomy" id="412755"/>
    <lineage>
        <taxon>unclassified sequences</taxon>
        <taxon>metagenomes</taxon>
        <taxon>ecological metagenomes</taxon>
    </lineage>
</organism>
<protein>
    <submittedName>
        <fullName evidence="1">Uncharacterized protein</fullName>
    </submittedName>
</protein>